<name>A0A4V1J4N3_9FUNG</name>
<dbReference type="PANTHER" id="PTHR11560">
    <property type="entry name" value="39S RIBOSOMAL PROTEIN L10, MITOCHONDRIAL"/>
    <property type="match status" value="1"/>
</dbReference>
<dbReference type="AlphaFoldDB" id="A0A4V1J4N3"/>
<dbReference type="GO" id="GO:1990904">
    <property type="term" value="C:ribonucleoprotein complex"/>
    <property type="evidence" value="ECO:0007669"/>
    <property type="project" value="UniProtKB-KW"/>
</dbReference>
<evidence type="ECO:0000256" key="2">
    <source>
        <dbReference type="ARBA" id="ARBA00022980"/>
    </source>
</evidence>
<organism evidence="4 5">
    <name type="scientific">Dimargaris cristalligena</name>
    <dbReference type="NCBI Taxonomy" id="215637"/>
    <lineage>
        <taxon>Eukaryota</taxon>
        <taxon>Fungi</taxon>
        <taxon>Fungi incertae sedis</taxon>
        <taxon>Zoopagomycota</taxon>
        <taxon>Kickxellomycotina</taxon>
        <taxon>Dimargaritomycetes</taxon>
        <taxon>Dimargaritales</taxon>
        <taxon>Dimargaritaceae</taxon>
        <taxon>Dimargaris</taxon>
    </lineage>
</organism>
<evidence type="ECO:0000313" key="5">
    <source>
        <dbReference type="Proteomes" id="UP000268162"/>
    </source>
</evidence>
<accession>A0A4V1J4N3</accession>
<dbReference type="InterPro" id="IPR047865">
    <property type="entry name" value="Ribosomal_uL10_bac_type"/>
</dbReference>
<dbReference type="Gene3D" id="3.30.70.1730">
    <property type="match status" value="1"/>
</dbReference>
<reference evidence="5" key="1">
    <citation type="journal article" date="2018" name="Nat. Microbiol.">
        <title>Leveraging single-cell genomics to expand the fungal tree of life.</title>
        <authorList>
            <person name="Ahrendt S.R."/>
            <person name="Quandt C.A."/>
            <person name="Ciobanu D."/>
            <person name="Clum A."/>
            <person name="Salamov A."/>
            <person name="Andreopoulos B."/>
            <person name="Cheng J.F."/>
            <person name="Woyke T."/>
            <person name="Pelin A."/>
            <person name="Henrissat B."/>
            <person name="Reynolds N.K."/>
            <person name="Benny G.L."/>
            <person name="Smith M.E."/>
            <person name="James T.Y."/>
            <person name="Grigoriev I.V."/>
        </authorList>
    </citation>
    <scope>NUCLEOTIDE SEQUENCE [LARGE SCALE GENOMIC DNA]</scope>
    <source>
        <strain evidence="5">RSA 468</strain>
    </source>
</reference>
<keyword evidence="2" id="KW-0689">Ribosomal protein</keyword>
<dbReference type="GO" id="GO:0005840">
    <property type="term" value="C:ribosome"/>
    <property type="evidence" value="ECO:0007669"/>
    <property type="project" value="UniProtKB-KW"/>
</dbReference>
<evidence type="ECO:0000313" key="4">
    <source>
        <dbReference type="EMBL" id="RKP36159.1"/>
    </source>
</evidence>
<keyword evidence="5" id="KW-1185">Reference proteome</keyword>
<proteinExistence type="inferred from homology"/>
<evidence type="ECO:0000256" key="1">
    <source>
        <dbReference type="ARBA" id="ARBA00008889"/>
    </source>
</evidence>
<dbReference type="SUPFAM" id="SSF160369">
    <property type="entry name" value="Ribosomal protein L10-like"/>
    <property type="match status" value="1"/>
</dbReference>
<evidence type="ECO:0000256" key="3">
    <source>
        <dbReference type="ARBA" id="ARBA00023274"/>
    </source>
</evidence>
<comment type="similarity">
    <text evidence="1">Belongs to the universal ribosomal protein uL10 family.</text>
</comment>
<dbReference type="Pfam" id="PF00466">
    <property type="entry name" value="Ribosomal_L10"/>
    <property type="match status" value="1"/>
</dbReference>
<dbReference type="InterPro" id="IPR043141">
    <property type="entry name" value="Ribosomal_uL10-like_sf"/>
</dbReference>
<keyword evidence="3" id="KW-0687">Ribonucleoprotein</keyword>
<gene>
    <name evidence="4" type="ORF">BJ085DRAFT_28734</name>
</gene>
<evidence type="ECO:0008006" key="6">
    <source>
        <dbReference type="Google" id="ProtNLM"/>
    </source>
</evidence>
<dbReference type="InterPro" id="IPR001790">
    <property type="entry name" value="Ribosomal_uL10"/>
</dbReference>
<dbReference type="EMBL" id="ML002707">
    <property type="protein sequence ID" value="RKP36159.1"/>
    <property type="molecule type" value="Genomic_DNA"/>
</dbReference>
<dbReference type="STRING" id="215637.A0A4V1J4N3"/>
<sequence>MSRGSRIVSLSLAPGLRRLCSAPQPQWPVRAMAVRGFAHSSAAAAAATKKAEPPVVNSLLPRSVPVKQVNSLDKPFNDRKRFLFQMYEHQLQSPVYLIYQNHNLTVGEVKQIRQQLKEKCHPLAQVGIVRSSLMKAVLRGTEFENLNPLFTGPVAIVYVDYQRLQDPYADLVHSEIPEVQPVELLKSMVETTARQSKLLLLGGKLDQQLLNPQLVSHISQLPPLASLHAQLVAGVFGPIQAVHQTIKQIPQSLVFTLDQHRKNLTPKDDEASE</sequence>
<protein>
    <recommendedName>
        <fullName evidence="6">Ribosomal protein L10-domain-containing protein</fullName>
    </recommendedName>
</protein>
<dbReference type="Proteomes" id="UP000268162">
    <property type="component" value="Unassembled WGS sequence"/>
</dbReference>